<dbReference type="Pfam" id="PF17820">
    <property type="entry name" value="PDZ_6"/>
    <property type="match status" value="1"/>
</dbReference>
<comment type="caution">
    <text evidence="7">The sequence shown here is derived from an EMBL/GenBank/DDBJ whole genome shotgun (WGS) entry which is preliminary data.</text>
</comment>
<dbReference type="InterPro" id="IPR041489">
    <property type="entry name" value="PDZ_6"/>
</dbReference>
<gene>
    <name evidence="7" type="ORF">HND93_02485</name>
</gene>
<dbReference type="EMBL" id="JABFDB010000001">
    <property type="protein sequence ID" value="NYZ18566.1"/>
    <property type="molecule type" value="Genomic_DNA"/>
</dbReference>
<dbReference type="CDD" id="cd07560">
    <property type="entry name" value="Peptidase_S41_CPP"/>
    <property type="match status" value="1"/>
</dbReference>
<dbReference type="SMART" id="SM00245">
    <property type="entry name" value="TSPc"/>
    <property type="match status" value="1"/>
</dbReference>
<organism evidence="7 8">
    <name type="scientific">Azospirillum oleiclasticum</name>
    <dbReference type="NCBI Taxonomy" id="2735135"/>
    <lineage>
        <taxon>Bacteria</taxon>
        <taxon>Pseudomonadati</taxon>
        <taxon>Pseudomonadota</taxon>
        <taxon>Alphaproteobacteria</taxon>
        <taxon>Rhodospirillales</taxon>
        <taxon>Azospirillaceae</taxon>
        <taxon>Azospirillum</taxon>
    </lineage>
</organism>
<evidence type="ECO:0000313" key="8">
    <source>
        <dbReference type="Proteomes" id="UP000584642"/>
    </source>
</evidence>
<dbReference type="PANTHER" id="PTHR32060">
    <property type="entry name" value="TAIL-SPECIFIC PROTEASE"/>
    <property type="match status" value="1"/>
</dbReference>
<dbReference type="Pfam" id="PF03572">
    <property type="entry name" value="Peptidase_S41"/>
    <property type="match status" value="1"/>
</dbReference>
<evidence type="ECO:0000256" key="1">
    <source>
        <dbReference type="ARBA" id="ARBA00009179"/>
    </source>
</evidence>
<keyword evidence="8" id="KW-1185">Reference proteome</keyword>
<keyword evidence="4 5" id="KW-0720">Serine protease</keyword>
<dbReference type="PANTHER" id="PTHR32060:SF30">
    <property type="entry name" value="CARBOXY-TERMINAL PROCESSING PROTEASE CTPA"/>
    <property type="match status" value="1"/>
</dbReference>
<dbReference type="CDD" id="cd06782">
    <property type="entry name" value="cpPDZ_CPP-like"/>
    <property type="match status" value="1"/>
</dbReference>
<dbReference type="InterPro" id="IPR001478">
    <property type="entry name" value="PDZ"/>
</dbReference>
<dbReference type="InterPro" id="IPR004447">
    <property type="entry name" value="Peptidase_S41A"/>
</dbReference>
<protein>
    <submittedName>
        <fullName evidence="7">PDZ domain-containing protein</fullName>
    </submittedName>
</protein>
<accession>A0ABX2T2N7</accession>
<dbReference type="Gene3D" id="3.90.226.10">
    <property type="entry name" value="2-enoyl-CoA Hydratase, Chain A, domain 1"/>
    <property type="match status" value="1"/>
</dbReference>
<proteinExistence type="inferred from homology"/>
<dbReference type="SUPFAM" id="SSF52096">
    <property type="entry name" value="ClpP/crotonase"/>
    <property type="match status" value="1"/>
</dbReference>
<name>A0ABX2T2N7_9PROT</name>
<evidence type="ECO:0000259" key="6">
    <source>
        <dbReference type="PROSITE" id="PS50106"/>
    </source>
</evidence>
<dbReference type="Proteomes" id="UP000584642">
    <property type="component" value="Unassembled WGS sequence"/>
</dbReference>
<evidence type="ECO:0000256" key="3">
    <source>
        <dbReference type="ARBA" id="ARBA00022801"/>
    </source>
</evidence>
<dbReference type="SUPFAM" id="SSF50156">
    <property type="entry name" value="PDZ domain-like"/>
    <property type="match status" value="1"/>
</dbReference>
<dbReference type="InterPro" id="IPR029045">
    <property type="entry name" value="ClpP/crotonase-like_dom_sf"/>
</dbReference>
<evidence type="ECO:0000256" key="5">
    <source>
        <dbReference type="RuleBase" id="RU004404"/>
    </source>
</evidence>
<sequence length="525" mass="55544">MGNRHRGSSFRRHVVASVAAIAFVAGAFWSSGTGAAERNRINEQVFAMGYGRIAEAYLGPVDFVRLGIDGLKGLAGIDSDIDTELNGKVVRVYAAGTLTGEYSAPIDPGGWAALTTKAVERARSFSVQLRDASPERIYQAVFDSVTADLDGYSRYTGVQRATSERAQRDGYGGVGITLDFVNGRPVVRDLIGRGPAERAGLKAGDRLLAVDGEPVAAMPETDVRDRLRGPTGTLVSLTVDRDGGTQRRLSVRRERVVPNTVTVSISDGVAVLKLDRFNAATATNLRDALGVVTRAPAGSVTGVVLDLRGNPGGLLDQAVAVADLFITSGRIITTEGRHPDSRQRWDAADDDAAEGLPLAVLVDGRSASSAEVVAAALQDSGRAVIIGASSFGKGSVQTVTRLPNDGELFLTWSRIYTPAGYTLHRQGVQPTVCTSRGGSNAAELLGDLRDGRLPSAVQLADWRSKAPDDDAALHQLRDACPWREHEPELDLTVAKLLLADPALYARAVTLSAGRTVAARQTSATP</sequence>
<keyword evidence="2 5" id="KW-0645">Protease</keyword>
<comment type="similarity">
    <text evidence="1 5">Belongs to the peptidase S41A family.</text>
</comment>
<dbReference type="Gene3D" id="3.30.750.44">
    <property type="match status" value="1"/>
</dbReference>
<evidence type="ECO:0000256" key="4">
    <source>
        <dbReference type="ARBA" id="ARBA00022825"/>
    </source>
</evidence>
<evidence type="ECO:0000313" key="7">
    <source>
        <dbReference type="EMBL" id="NYZ18566.1"/>
    </source>
</evidence>
<dbReference type="NCBIfam" id="TIGR00225">
    <property type="entry name" value="prc"/>
    <property type="match status" value="1"/>
</dbReference>
<keyword evidence="3 5" id="KW-0378">Hydrolase</keyword>
<dbReference type="PROSITE" id="PS50106">
    <property type="entry name" value="PDZ"/>
    <property type="match status" value="1"/>
</dbReference>
<feature type="domain" description="PDZ" evidence="6">
    <location>
        <begin position="163"/>
        <end position="228"/>
    </location>
</feature>
<dbReference type="InterPro" id="IPR036034">
    <property type="entry name" value="PDZ_sf"/>
</dbReference>
<dbReference type="SMART" id="SM00228">
    <property type="entry name" value="PDZ"/>
    <property type="match status" value="1"/>
</dbReference>
<dbReference type="InterPro" id="IPR005151">
    <property type="entry name" value="Tail-specific_protease"/>
</dbReference>
<evidence type="ECO:0000256" key="2">
    <source>
        <dbReference type="ARBA" id="ARBA00022670"/>
    </source>
</evidence>
<dbReference type="Gene3D" id="2.30.42.10">
    <property type="match status" value="1"/>
</dbReference>
<reference evidence="7 8" key="1">
    <citation type="submission" date="2020-05" db="EMBL/GenBank/DDBJ databases">
        <title>Azospirillum oleiclasticum sp. nov, a nitrogen-fixing and heavy crude oil-emulsifying bacterium isolated from the crude oil of Yumen Oilfield.</title>
        <authorList>
            <person name="Wu D."/>
            <person name="Cai M."/>
            <person name="Zhang X."/>
        </authorList>
    </citation>
    <scope>NUCLEOTIDE SEQUENCE [LARGE SCALE GENOMIC DNA]</scope>
    <source>
        <strain evidence="7 8">ROY-1-1-2</strain>
    </source>
</reference>